<evidence type="ECO:0000313" key="1">
    <source>
        <dbReference type="EMBL" id="CAH1978018.1"/>
    </source>
</evidence>
<evidence type="ECO:0000313" key="2">
    <source>
        <dbReference type="Proteomes" id="UP001152888"/>
    </source>
</evidence>
<proteinExistence type="predicted"/>
<accession>A0A9P0KP25</accession>
<organism evidence="1 2">
    <name type="scientific">Acanthoscelides obtectus</name>
    <name type="common">Bean weevil</name>
    <name type="synonym">Bruchus obtectus</name>
    <dbReference type="NCBI Taxonomy" id="200917"/>
    <lineage>
        <taxon>Eukaryota</taxon>
        <taxon>Metazoa</taxon>
        <taxon>Ecdysozoa</taxon>
        <taxon>Arthropoda</taxon>
        <taxon>Hexapoda</taxon>
        <taxon>Insecta</taxon>
        <taxon>Pterygota</taxon>
        <taxon>Neoptera</taxon>
        <taxon>Endopterygota</taxon>
        <taxon>Coleoptera</taxon>
        <taxon>Polyphaga</taxon>
        <taxon>Cucujiformia</taxon>
        <taxon>Chrysomeloidea</taxon>
        <taxon>Chrysomelidae</taxon>
        <taxon>Bruchinae</taxon>
        <taxon>Bruchini</taxon>
        <taxon>Acanthoscelides</taxon>
    </lineage>
</organism>
<sequence length="77" mass="9170">MLIHHQIPHYHLFLLLQSIPTTPESWLDVAKQFEKTSALPWSFRWKACGYSSTMQHCKRIFQLQIYVQRCSFRLSGC</sequence>
<dbReference type="EMBL" id="CAKOFQ010006869">
    <property type="protein sequence ID" value="CAH1978018.1"/>
    <property type="molecule type" value="Genomic_DNA"/>
</dbReference>
<gene>
    <name evidence="1" type="ORF">ACAOBT_LOCUS13026</name>
</gene>
<comment type="caution">
    <text evidence="1">The sequence shown here is derived from an EMBL/GenBank/DDBJ whole genome shotgun (WGS) entry which is preliminary data.</text>
</comment>
<dbReference type="Proteomes" id="UP001152888">
    <property type="component" value="Unassembled WGS sequence"/>
</dbReference>
<name>A0A9P0KP25_ACAOB</name>
<reference evidence="1" key="1">
    <citation type="submission" date="2022-03" db="EMBL/GenBank/DDBJ databases">
        <authorList>
            <person name="Sayadi A."/>
        </authorList>
    </citation>
    <scope>NUCLEOTIDE SEQUENCE</scope>
</reference>
<keyword evidence="2" id="KW-1185">Reference proteome</keyword>
<protein>
    <submittedName>
        <fullName evidence="1">Uncharacterized protein</fullName>
    </submittedName>
</protein>
<dbReference type="AlphaFoldDB" id="A0A9P0KP25"/>